<evidence type="ECO:0000259" key="1">
    <source>
        <dbReference type="PROSITE" id="PS51819"/>
    </source>
</evidence>
<protein>
    <submittedName>
        <fullName evidence="2">VOC family protein</fullName>
    </submittedName>
</protein>
<proteinExistence type="predicted"/>
<accession>A0A932I3Q6</accession>
<comment type="caution">
    <text evidence="2">The sequence shown here is derived from an EMBL/GenBank/DDBJ whole genome shotgun (WGS) entry which is preliminary data.</text>
</comment>
<gene>
    <name evidence="2" type="ORF">HYZ11_17130</name>
</gene>
<dbReference type="InterPro" id="IPR037523">
    <property type="entry name" value="VOC_core"/>
</dbReference>
<sequence length="127" mass="13612">MDPVHHFQLPARDMARLKPFYEGAFGWRIDEVPGMDYHLISTVPTDARGLPTVPGGINGGFYRPSPQGPGGVHISISVGSLEETLRRVEAGGGRVLMGKTPVGEVGFYAMIADPEGTPLGVWQDAKP</sequence>
<dbReference type="SUPFAM" id="SSF54593">
    <property type="entry name" value="Glyoxalase/Bleomycin resistance protein/Dihydroxybiphenyl dioxygenase"/>
    <property type="match status" value="1"/>
</dbReference>
<dbReference type="InterPro" id="IPR029068">
    <property type="entry name" value="Glyas_Bleomycin-R_OHBP_Dase"/>
</dbReference>
<dbReference type="AlphaFoldDB" id="A0A932I3Q6"/>
<evidence type="ECO:0000313" key="3">
    <source>
        <dbReference type="Proteomes" id="UP000782312"/>
    </source>
</evidence>
<dbReference type="PANTHER" id="PTHR33993">
    <property type="entry name" value="GLYOXALASE-RELATED"/>
    <property type="match status" value="1"/>
</dbReference>
<dbReference type="Gene3D" id="3.10.180.10">
    <property type="entry name" value="2,3-Dihydroxybiphenyl 1,2-Dioxygenase, domain 1"/>
    <property type="match status" value="1"/>
</dbReference>
<dbReference type="PANTHER" id="PTHR33993:SF2">
    <property type="entry name" value="VOC DOMAIN-CONTAINING PROTEIN"/>
    <property type="match status" value="1"/>
</dbReference>
<dbReference type="InterPro" id="IPR052164">
    <property type="entry name" value="Anthracycline_SecMetBiosynth"/>
</dbReference>
<dbReference type="EMBL" id="JACPUR010000040">
    <property type="protein sequence ID" value="MBI3129335.1"/>
    <property type="molecule type" value="Genomic_DNA"/>
</dbReference>
<organism evidence="2 3">
    <name type="scientific">Tectimicrobiota bacterium</name>
    <dbReference type="NCBI Taxonomy" id="2528274"/>
    <lineage>
        <taxon>Bacteria</taxon>
        <taxon>Pseudomonadati</taxon>
        <taxon>Nitrospinota/Tectimicrobiota group</taxon>
        <taxon>Candidatus Tectimicrobiota</taxon>
    </lineage>
</organism>
<reference evidence="2" key="1">
    <citation type="submission" date="2020-07" db="EMBL/GenBank/DDBJ databases">
        <title>Huge and variable diversity of episymbiotic CPR bacteria and DPANN archaea in groundwater ecosystems.</title>
        <authorList>
            <person name="He C.Y."/>
            <person name="Keren R."/>
            <person name="Whittaker M."/>
            <person name="Farag I.F."/>
            <person name="Doudna J."/>
            <person name="Cate J.H.D."/>
            <person name="Banfield J.F."/>
        </authorList>
    </citation>
    <scope>NUCLEOTIDE SEQUENCE</scope>
    <source>
        <strain evidence="2">NC_groundwater_763_Ag_S-0.2um_68_21</strain>
    </source>
</reference>
<dbReference type="PROSITE" id="PS51819">
    <property type="entry name" value="VOC"/>
    <property type="match status" value="1"/>
</dbReference>
<dbReference type="Proteomes" id="UP000782312">
    <property type="component" value="Unassembled WGS sequence"/>
</dbReference>
<evidence type="ECO:0000313" key="2">
    <source>
        <dbReference type="EMBL" id="MBI3129335.1"/>
    </source>
</evidence>
<dbReference type="CDD" id="cd07247">
    <property type="entry name" value="SgaA_N_like"/>
    <property type="match status" value="1"/>
</dbReference>
<dbReference type="InterPro" id="IPR004360">
    <property type="entry name" value="Glyas_Fos-R_dOase_dom"/>
</dbReference>
<name>A0A932I3Q6_UNCTE</name>
<dbReference type="Pfam" id="PF00903">
    <property type="entry name" value="Glyoxalase"/>
    <property type="match status" value="1"/>
</dbReference>
<feature type="domain" description="VOC" evidence="1">
    <location>
        <begin position="3"/>
        <end position="124"/>
    </location>
</feature>